<reference evidence="1" key="1">
    <citation type="submission" date="2019-05" db="EMBL/GenBank/DDBJ databases">
        <authorList>
            <consortium name="Pathogen Informatics"/>
        </authorList>
    </citation>
    <scope>NUCLEOTIDE SEQUENCE [LARGE SCALE GENOMIC DNA]</scope>
    <source>
        <strain evidence="1">NCTC12965</strain>
    </source>
</reference>
<protein>
    <submittedName>
        <fullName evidence="1">C4-dicarboxylate transporter DcuC</fullName>
    </submittedName>
</protein>
<name>A0A4U9TFH5_SERFO</name>
<dbReference type="AlphaFoldDB" id="A0A4U9TFH5"/>
<proteinExistence type="predicted"/>
<sequence length="36" mass="3948">MELLIGALVAVFVGRYIIKGYSATGVLMVGAWCCWR</sequence>
<gene>
    <name evidence="1" type="ORF">NCTC12965_00226</name>
</gene>
<organism evidence="1">
    <name type="scientific">Serratia fonticola</name>
    <dbReference type="NCBI Taxonomy" id="47917"/>
    <lineage>
        <taxon>Bacteria</taxon>
        <taxon>Pseudomonadati</taxon>
        <taxon>Pseudomonadota</taxon>
        <taxon>Gammaproteobacteria</taxon>
        <taxon>Enterobacterales</taxon>
        <taxon>Yersiniaceae</taxon>
        <taxon>Serratia</taxon>
    </lineage>
</organism>
<dbReference type="EMBL" id="CABEEZ010000014">
    <property type="protein sequence ID" value="VTR16642.1"/>
    <property type="molecule type" value="Genomic_DNA"/>
</dbReference>
<accession>A0A4U9TFH5</accession>
<evidence type="ECO:0000313" key="1">
    <source>
        <dbReference type="EMBL" id="VTR16642.1"/>
    </source>
</evidence>